<comment type="caution">
    <text evidence="1">The sequence shown here is derived from an EMBL/GenBank/DDBJ whole genome shotgun (WGS) entry which is preliminary data.</text>
</comment>
<name>A0A4Z2J4C7_9TELE</name>
<protein>
    <submittedName>
        <fullName evidence="1">Uncharacterized protein</fullName>
    </submittedName>
</protein>
<proteinExistence type="predicted"/>
<dbReference type="EMBL" id="SRLO01000022">
    <property type="protein sequence ID" value="TNN85205.1"/>
    <property type="molecule type" value="Genomic_DNA"/>
</dbReference>
<organism evidence="1 2">
    <name type="scientific">Liparis tanakae</name>
    <name type="common">Tanaka's snailfish</name>
    <dbReference type="NCBI Taxonomy" id="230148"/>
    <lineage>
        <taxon>Eukaryota</taxon>
        <taxon>Metazoa</taxon>
        <taxon>Chordata</taxon>
        <taxon>Craniata</taxon>
        <taxon>Vertebrata</taxon>
        <taxon>Euteleostomi</taxon>
        <taxon>Actinopterygii</taxon>
        <taxon>Neopterygii</taxon>
        <taxon>Teleostei</taxon>
        <taxon>Neoteleostei</taxon>
        <taxon>Acanthomorphata</taxon>
        <taxon>Eupercaria</taxon>
        <taxon>Perciformes</taxon>
        <taxon>Cottioidei</taxon>
        <taxon>Cottales</taxon>
        <taxon>Liparidae</taxon>
        <taxon>Liparis</taxon>
    </lineage>
</organism>
<reference evidence="1 2" key="1">
    <citation type="submission" date="2019-03" db="EMBL/GenBank/DDBJ databases">
        <title>First draft genome of Liparis tanakae, snailfish: a comprehensive survey of snailfish specific genes.</title>
        <authorList>
            <person name="Kim W."/>
            <person name="Song I."/>
            <person name="Jeong J.-H."/>
            <person name="Kim D."/>
            <person name="Kim S."/>
            <person name="Ryu S."/>
            <person name="Song J.Y."/>
            <person name="Lee S.K."/>
        </authorList>
    </citation>
    <scope>NUCLEOTIDE SEQUENCE [LARGE SCALE GENOMIC DNA]</scope>
    <source>
        <tissue evidence="1">Muscle</tissue>
    </source>
</reference>
<gene>
    <name evidence="1" type="ORF">EYF80_004555</name>
</gene>
<evidence type="ECO:0000313" key="2">
    <source>
        <dbReference type="Proteomes" id="UP000314294"/>
    </source>
</evidence>
<dbReference type="AlphaFoldDB" id="A0A4Z2J4C7"/>
<evidence type="ECO:0000313" key="1">
    <source>
        <dbReference type="EMBL" id="TNN85205.1"/>
    </source>
</evidence>
<dbReference type="Proteomes" id="UP000314294">
    <property type="component" value="Unassembled WGS sequence"/>
</dbReference>
<accession>A0A4Z2J4C7</accession>
<sequence length="107" mass="12297">MSMDNGTLIKYIRLKDRKDEHDDEEENVGTQDCYLINGLLFTNILSVCRKEQLDAVVNVELDGPPVPLVAHQQRAEFEAALAVRFRRDSQLYEVPLQVSLHCYTLSF</sequence>
<keyword evidence="2" id="KW-1185">Reference proteome</keyword>